<dbReference type="KEGG" id="cce:Ccel_3066"/>
<accession>B8I926</accession>
<dbReference type="GO" id="GO:0016787">
    <property type="term" value="F:hydrolase activity"/>
    <property type="evidence" value="ECO:0007669"/>
    <property type="project" value="UniProtKB-KW"/>
</dbReference>
<evidence type="ECO:0000256" key="1">
    <source>
        <dbReference type="ARBA" id="ARBA00022801"/>
    </source>
</evidence>
<dbReference type="RefSeq" id="WP_015926417.1">
    <property type="nucleotide sequence ID" value="NC_011898.1"/>
</dbReference>
<name>B8I926_RUMCH</name>
<evidence type="ECO:0000313" key="3">
    <source>
        <dbReference type="Proteomes" id="UP000001349"/>
    </source>
</evidence>
<reference evidence="2 3" key="1">
    <citation type="submission" date="2009-01" db="EMBL/GenBank/DDBJ databases">
        <title>Complete sequence of Clostridium cellulolyticum H10.</title>
        <authorList>
            <consortium name="US DOE Joint Genome Institute"/>
            <person name="Lucas S."/>
            <person name="Copeland A."/>
            <person name="Lapidus A."/>
            <person name="Glavina del Rio T."/>
            <person name="Dalin E."/>
            <person name="Tice H."/>
            <person name="Bruce D."/>
            <person name="Goodwin L."/>
            <person name="Pitluck S."/>
            <person name="Chertkov O."/>
            <person name="Saunders E."/>
            <person name="Brettin T."/>
            <person name="Detter J.C."/>
            <person name="Han C."/>
            <person name="Larimer F."/>
            <person name="Land M."/>
            <person name="Hauser L."/>
            <person name="Kyrpides N."/>
            <person name="Ivanova N."/>
            <person name="Zhou J."/>
            <person name="Richardson P."/>
        </authorList>
    </citation>
    <scope>NUCLEOTIDE SEQUENCE [LARGE SCALE GENOMIC DNA]</scope>
    <source>
        <strain evidence="3">ATCC 35319 / DSM 5812 / JCM 6584 / H10</strain>
    </source>
</reference>
<dbReference type="eggNOG" id="COG2887">
    <property type="taxonomic scope" value="Bacteria"/>
</dbReference>
<keyword evidence="1" id="KW-0378">Hydrolase</keyword>
<dbReference type="InterPro" id="IPR021229">
    <property type="entry name" value="DUF2800"/>
</dbReference>
<dbReference type="Proteomes" id="UP000001349">
    <property type="component" value="Chromosome"/>
</dbReference>
<dbReference type="AlphaFoldDB" id="B8I926"/>
<evidence type="ECO:0008006" key="4">
    <source>
        <dbReference type="Google" id="ProtNLM"/>
    </source>
</evidence>
<dbReference type="OrthoDB" id="9766061at2"/>
<dbReference type="HOGENOM" id="CLU_043122_1_1_9"/>
<dbReference type="InterPro" id="IPR011604">
    <property type="entry name" value="PDDEXK-like_dom_sf"/>
</dbReference>
<dbReference type="EMBL" id="CP001348">
    <property type="protein sequence ID" value="ACL77358.1"/>
    <property type="molecule type" value="Genomic_DNA"/>
</dbReference>
<organism evidence="2 3">
    <name type="scientific">Ruminiclostridium cellulolyticum (strain ATCC 35319 / DSM 5812 / JCM 6584 / H10)</name>
    <name type="common">Clostridium cellulolyticum</name>
    <dbReference type="NCBI Taxonomy" id="394503"/>
    <lineage>
        <taxon>Bacteria</taxon>
        <taxon>Bacillati</taxon>
        <taxon>Bacillota</taxon>
        <taxon>Clostridia</taxon>
        <taxon>Eubacteriales</taxon>
        <taxon>Oscillospiraceae</taxon>
        <taxon>Ruminiclostridium</taxon>
    </lineage>
</organism>
<sequence>MGNTQRAHAILSASGSKRWLSCPPSAKLEEQFPESTSEFAEEGTYAHSFAELKLRGYITTDLKPSVYKKKLAEIKKDPFYSQSLDDYIEQYINIVGEKYLAAKKNSSDSFVMLEQKLDFSEWVPDGFGTGDVVLISPGILEIVDLKYGQGVPVSAEGNTQMRLYALGALNQYGMLYDFDKIKMTIIQPRLDSISEDEITVQELLDWGESVVKPTADMAIAGEGEFKSGDHCQFCRAKAVCRKRAEDNLEMARYEFEDPNILSNDEIADILAKAAELQKWASDVQAYALDQAENHGVKFTGWKLVEGRSNRKYTDEDAVATKLKDEGYASDVIYQPQKIWGISEMEKKIGKRLFADYLTEFVVKPAGKATLVPESDKRPEISSVASAVRDFDDLYENKLQHETEKIPDDILN</sequence>
<keyword evidence="3" id="KW-1185">Reference proteome</keyword>
<dbReference type="STRING" id="394503.Ccel_3066"/>
<protein>
    <recommendedName>
        <fullName evidence="4">DUF2800 domain-containing protein</fullName>
    </recommendedName>
</protein>
<proteinExistence type="predicted"/>
<gene>
    <name evidence="2" type="ordered locus">Ccel_3066</name>
</gene>
<dbReference type="Pfam" id="PF10926">
    <property type="entry name" value="DUF2800"/>
    <property type="match status" value="1"/>
</dbReference>
<evidence type="ECO:0000313" key="2">
    <source>
        <dbReference type="EMBL" id="ACL77358.1"/>
    </source>
</evidence>
<dbReference type="Gene3D" id="3.90.320.10">
    <property type="match status" value="1"/>
</dbReference>